<reference evidence="4" key="1">
    <citation type="submission" date="2019-06" db="EMBL/GenBank/DDBJ databases">
        <title>Alistipes onderdonkii subsp. vulgaris subsp. nov., Alistipes dispar sp. nov. and Alistipes communis sp. nov., isolated from human faeces, and creation of Alistipes onderdonkii subsp. onderdonkii subsp. nov.</title>
        <authorList>
            <person name="Sakamoto M."/>
            <person name="Ikeyama N."/>
            <person name="Ogata Y."/>
            <person name="Suda W."/>
            <person name="Iino T."/>
            <person name="Hattori M."/>
            <person name="Ohkuma M."/>
        </authorList>
    </citation>
    <scope>NUCLEOTIDE SEQUENCE [LARGE SCALE GENOMIC DNA]</scope>
    <source>
        <strain evidence="4">5CBH24</strain>
    </source>
</reference>
<dbReference type="RefSeq" id="WP_141412834.1">
    <property type="nucleotide sequence ID" value="NZ_AP019735.1"/>
</dbReference>
<name>A0A4Y1WW25_9BACT</name>
<keyword evidence="1" id="KW-0732">Signal</keyword>
<evidence type="ECO:0000313" key="3">
    <source>
        <dbReference type="EMBL" id="BBL04348.1"/>
    </source>
</evidence>
<dbReference type="KEGG" id="acou:A5CBH24_16610"/>
<dbReference type="Gene3D" id="3.20.20.190">
    <property type="entry name" value="Phosphatidylinositol (PI) phosphodiesterase"/>
    <property type="match status" value="1"/>
</dbReference>
<dbReference type="Proteomes" id="UP000318946">
    <property type="component" value="Chromosome"/>
</dbReference>
<dbReference type="SUPFAM" id="SSF51695">
    <property type="entry name" value="PLC-like phosphodiesterases"/>
    <property type="match status" value="1"/>
</dbReference>
<dbReference type="InterPro" id="IPR017946">
    <property type="entry name" value="PLC-like_Pdiesterase_TIM-brl"/>
</dbReference>
<feature type="domain" description="GP-PDE" evidence="2">
    <location>
        <begin position="26"/>
        <end position="264"/>
    </location>
</feature>
<dbReference type="EMBL" id="AP019735">
    <property type="protein sequence ID" value="BBL04348.1"/>
    <property type="molecule type" value="Genomic_DNA"/>
</dbReference>
<dbReference type="GO" id="GO:0006629">
    <property type="term" value="P:lipid metabolic process"/>
    <property type="evidence" value="ECO:0007669"/>
    <property type="project" value="InterPro"/>
</dbReference>
<evidence type="ECO:0000256" key="1">
    <source>
        <dbReference type="SAM" id="SignalP"/>
    </source>
</evidence>
<accession>A0A4Y1WW25</accession>
<dbReference type="GeneID" id="78342378"/>
<gene>
    <name evidence="3" type="ORF">A5CBH24_16610</name>
</gene>
<proteinExistence type="predicted"/>
<dbReference type="InterPro" id="IPR030395">
    <property type="entry name" value="GP_PDE_dom"/>
</dbReference>
<dbReference type="OrthoDB" id="384721at2"/>
<evidence type="ECO:0000259" key="2">
    <source>
        <dbReference type="PROSITE" id="PS51704"/>
    </source>
</evidence>
<organism evidence="3 4">
    <name type="scientific">Alistipes communis</name>
    <dbReference type="NCBI Taxonomy" id="2585118"/>
    <lineage>
        <taxon>Bacteria</taxon>
        <taxon>Pseudomonadati</taxon>
        <taxon>Bacteroidota</taxon>
        <taxon>Bacteroidia</taxon>
        <taxon>Bacteroidales</taxon>
        <taxon>Rikenellaceae</taxon>
        <taxon>Alistipes</taxon>
    </lineage>
</organism>
<feature type="signal peptide" evidence="1">
    <location>
        <begin position="1"/>
        <end position="21"/>
    </location>
</feature>
<feature type="chain" id="PRO_5021436853" description="GP-PDE domain-containing protein" evidence="1">
    <location>
        <begin position="22"/>
        <end position="275"/>
    </location>
</feature>
<dbReference type="PROSITE" id="PS51704">
    <property type="entry name" value="GP_PDE"/>
    <property type="match status" value="1"/>
</dbReference>
<dbReference type="PANTHER" id="PTHR46211:SF14">
    <property type="entry name" value="GLYCEROPHOSPHODIESTER PHOSPHODIESTERASE"/>
    <property type="match status" value="1"/>
</dbReference>
<protein>
    <recommendedName>
        <fullName evidence="2">GP-PDE domain-containing protein</fullName>
    </recommendedName>
</protein>
<dbReference type="CDD" id="cd08556">
    <property type="entry name" value="GDPD"/>
    <property type="match status" value="1"/>
</dbReference>
<sequence length="275" mass="30818">MKAIRLIALAACMAATLDASAQEQEIRLFSHRGGRMEHDENTLSAFQASYDAGYRGFETDIRMTRDGALVITHDSSLERTTNGTGTVEEKTEAEIRQLATKQGNKMMFLDELLEFLKGKEGLYVEFEMKTKPEVLYPEERLHAYCDKLYDAVMAVKPADATFVFTSGDYRGLRYLQAKHPGVDLLLITSKPCNDETIDLCKAMGIKRMGATMDGTSRKAVKKAHKEGLIVSLWPGQSVEDFMLGAYLGCDYMCTDVPIEVKGWLAEKAPWIKVKY</sequence>
<dbReference type="PANTHER" id="PTHR46211">
    <property type="entry name" value="GLYCEROPHOSPHORYL DIESTER PHOSPHODIESTERASE"/>
    <property type="match status" value="1"/>
</dbReference>
<dbReference type="Pfam" id="PF03009">
    <property type="entry name" value="GDPD"/>
    <property type="match status" value="1"/>
</dbReference>
<dbReference type="GO" id="GO:0008081">
    <property type="term" value="F:phosphoric diester hydrolase activity"/>
    <property type="evidence" value="ECO:0007669"/>
    <property type="project" value="InterPro"/>
</dbReference>
<dbReference type="AlphaFoldDB" id="A0A4Y1WW25"/>
<keyword evidence="4" id="KW-1185">Reference proteome</keyword>
<evidence type="ECO:0000313" key="4">
    <source>
        <dbReference type="Proteomes" id="UP000318946"/>
    </source>
</evidence>